<dbReference type="Pfam" id="PF13837">
    <property type="entry name" value="Myb_DNA-bind_4"/>
    <property type="match status" value="1"/>
</dbReference>
<reference evidence="3" key="1">
    <citation type="submission" date="2021-06" db="EMBL/GenBank/DDBJ databases">
        <authorList>
            <person name="Kallberg Y."/>
            <person name="Tangrot J."/>
            <person name="Rosling A."/>
        </authorList>
    </citation>
    <scope>NUCLEOTIDE SEQUENCE</scope>
    <source>
        <strain evidence="3">FL130A</strain>
    </source>
</reference>
<accession>A0A9N8VJ86</accession>
<dbReference type="Proteomes" id="UP000789508">
    <property type="component" value="Unassembled WGS sequence"/>
</dbReference>
<evidence type="ECO:0000313" key="3">
    <source>
        <dbReference type="EMBL" id="CAG8451593.1"/>
    </source>
</evidence>
<comment type="caution">
    <text evidence="3">The sequence shown here is derived from an EMBL/GenBank/DDBJ whole genome shotgun (WGS) entry which is preliminary data.</text>
</comment>
<feature type="compositionally biased region" description="Low complexity" evidence="1">
    <location>
        <begin position="197"/>
        <end position="227"/>
    </location>
</feature>
<evidence type="ECO:0000256" key="1">
    <source>
        <dbReference type="SAM" id="MobiDB-lite"/>
    </source>
</evidence>
<evidence type="ECO:0000259" key="2">
    <source>
        <dbReference type="Pfam" id="PF13837"/>
    </source>
</evidence>
<dbReference type="EMBL" id="CAJVPS010000098">
    <property type="protein sequence ID" value="CAG8451593.1"/>
    <property type="molecule type" value="Genomic_DNA"/>
</dbReference>
<feature type="region of interest" description="Disordered" evidence="1">
    <location>
        <begin position="193"/>
        <end position="234"/>
    </location>
</feature>
<keyword evidence="4" id="KW-1185">Reference proteome</keyword>
<protein>
    <submittedName>
        <fullName evidence="3">14439_t:CDS:1</fullName>
    </submittedName>
</protein>
<dbReference type="InterPro" id="IPR044822">
    <property type="entry name" value="Myb_DNA-bind_4"/>
</dbReference>
<evidence type="ECO:0000313" key="4">
    <source>
        <dbReference type="Proteomes" id="UP000789508"/>
    </source>
</evidence>
<dbReference type="Gene3D" id="1.10.10.60">
    <property type="entry name" value="Homeodomain-like"/>
    <property type="match status" value="1"/>
</dbReference>
<dbReference type="AlphaFoldDB" id="A0A9N8VJ86"/>
<dbReference type="OrthoDB" id="2338078at2759"/>
<proteinExistence type="predicted"/>
<sequence>MSATPQRIVWEDEATKCLIEARRQTDQEFRANKRTKPIWEKVAAYLNSKGHFFTFHQCHVKWKNLLRDYRLTKQHNANSPNEHKEMQAGSGILALMDEFLEQDSSVTPYFEKGPPFQEFRASPEIKKEITEITEIKIKTEMVHCQLVDPLLEFYDDNNSPIANQGLWRLEDEPSPELGGSNLMITQDGIASRQTIGSASPSPNLPSTSTSTIIHTPTNTPIHPNPSNSKPPRKRLAIAPTPLLYTSPTPSQMCVSIHTKKKSPYKSNLVVTKGMTFSDLLKHVFPDGPPNGKRFVTRTAIDDSGKEYLLDQLVESLVGAPGHADIWVNVEDDHVDYDELF</sequence>
<name>A0A9N8VJ86_9GLOM</name>
<gene>
    <name evidence="3" type="ORF">ALEPTO_LOCUS1041</name>
</gene>
<feature type="domain" description="Myb/SANT-like DNA-binding" evidence="2">
    <location>
        <begin position="9"/>
        <end position="82"/>
    </location>
</feature>
<organism evidence="3 4">
    <name type="scientific">Ambispora leptoticha</name>
    <dbReference type="NCBI Taxonomy" id="144679"/>
    <lineage>
        <taxon>Eukaryota</taxon>
        <taxon>Fungi</taxon>
        <taxon>Fungi incertae sedis</taxon>
        <taxon>Mucoromycota</taxon>
        <taxon>Glomeromycotina</taxon>
        <taxon>Glomeromycetes</taxon>
        <taxon>Archaeosporales</taxon>
        <taxon>Ambisporaceae</taxon>
        <taxon>Ambispora</taxon>
    </lineage>
</organism>